<proteinExistence type="inferred from homology"/>
<dbReference type="InterPro" id="IPR018303">
    <property type="entry name" value="ATPase_P-typ_P_site"/>
</dbReference>
<feature type="transmembrane region" description="Helical" evidence="11">
    <location>
        <begin position="692"/>
        <end position="711"/>
    </location>
</feature>
<dbReference type="Pfam" id="PF00122">
    <property type="entry name" value="E1-E2_ATPase"/>
    <property type="match status" value="1"/>
</dbReference>
<dbReference type="GO" id="GO:0016887">
    <property type="term" value="F:ATP hydrolysis activity"/>
    <property type="evidence" value="ECO:0007669"/>
    <property type="project" value="InterPro"/>
</dbReference>
<dbReference type="GO" id="GO:0005886">
    <property type="term" value="C:plasma membrane"/>
    <property type="evidence" value="ECO:0007669"/>
    <property type="project" value="UniProtKB-SubCell"/>
</dbReference>
<evidence type="ECO:0000313" key="15">
    <source>
        <dbReference type="Proteomes" id="UP000176923"/>
    </source>
</evidence>
<dbReference type="PANTHER" id="PTHR43520:SF8">
    <property type="entry name" value="P-TYPE CU(+) TRANSPORTER"/>
    <property type="match status" value="1"/>
</dbReference>
<comment type="caution">
    <text evidence="14">The sequence shown here is derived from an EMBL/GenBank/DDBJ whole genome shotgun (WGS) entry which is preliminary data.</text>
</comment>
<evidence type="ECO:0000256" key="10">
    <source>
        <dbReference type="ARBA" id="ARBA00023136"/>
    </source>
</evidence>
<dbReference type="FunFam" id="2.70.150.10:FF:000020">
    <property type="entry name" value="Copper-exporting P-type ATPase A"/>
    <property type="match status" value="1"/>
</dbReference>
<organism evidence="14 15">
    <name type="scientific">Candidatus Gottesmanbacteria bacterium RIFCSPHIGHO2_02_FULL_39_11</name>
    <dbReference type="NCBI Taxonomy" id="1798382"/>
    <lineage>
        <taxon>Bacteria</taxon>
        <taxon>Candidatus Gottesmaniibacteriota</taxon>
    </lineage>
</organism>
<dbReference type="PRINTS" id="PR00119">
    <property type="entry name" value="CATATPASE"/>
</dbReference>
<evidence type="ECO:0000259" key="12">
    <source>
        <dbReference type="Pfam" id="PF00122"/>
    </source>
</evidence>
<dbReference type="InterPro" id="IPR023298">
    <property type="entry name" value="ATPase_P-typ_TM_dom_sf"/>
</dbReference>
<keyword evidence="4 11" id="KW-0812">Transmembrane</keyword>
<evidence type="ECO:0000256" key="5">
    <source>
        <dbReference type="ARBA" id="ARBA00022723"/>
    </source>
</evidence>
<evidence type="ECO:0000256" key="1">
    <source>
        <dbReference type="ARBA" id="ARBA00004651"/>
    </source>
</evidence>
<evidence type="ECO:0000256" key="11">
    <source>
        <dbReference type="RuleBase" id="RU362081"/>
    </source>
</evidence>
<feature type="transmembrane region" description="Helical" evidence="11">
    <location>
        <begin position="169"/>
        <end position="186"/>
    </location>
</feature>
<dbReference type="GO" id="GO:0005524">
    <property type="term" value="F:ATP binding"/>
    <property type="evidence" value="ECO:0007669"/>
    <property type="project" value="UniProtKB-UniRule"/>
</dbReference>
<dbReference type="NCBIfam" id="TIGR01525">
    <property type="entry name" value="ATPase-IB_hvy"/>
    <property type="match status" value="1"/>
</dbReference>
<dbReference type="Pfam" id="PF00702">
    <property type="entry name" value="Hydrolase"/>
    <property type="match status" value="1"/>
</dbReference>
<evidence type="ECO:0000256" key="8">
    <source>
        <dbReference type="ARBA" id="ARBA00022967"/>
    </source>
</evidence>
<evidence type="ECO:0000256" key="2">
    <source>
        <dbReference type="ARBA" id="ARBA00006024"/>
    </source>
</evidence>
<dbReference type="SUPFAM" id="SSF81653">
    <property type="entry name" value="Calcium ATPase, transduction domain A"/>
    <property type="match status" value="1"/>
</dbReference>
<feature type="transmembrane region" description="Helical" evidence="11">
    <location>
        <begin position="348"/>
        <end position="369"/>
    </location>
</feature>
<dbReference type="InterPro" id="IPR023299">
    <property type="entry name" value="ATPase_P-typ_cyto_dom_N"/>
</dbReference>
<dbReference type="AlphaFoldDB" id="A0A1F5ZSH0"/>
<feature type="transmembrane region" description="Helical" evidence="11">
    <location>
        <begin position="140"/>
        <end position="163"/>
    </location>
</feature>
<feature type="domain" description="Heavy metal binding" evidence="13">
    <location>
        <begin position="1"/>
        <end position="21"/>
    </location>
</feature>
<dbReference type="GO" id="GO:0043682">
    <property type="term" value="F:P-type divalent copper transporter activity"/>
    <property type="evidence" value="ECO:0007669"/>
    <property type="project" value="TreeGrafter"/>
</dbReference>
<sequence length="721" mass="77356">MHPEISSDIPGSCPKCGMELEARSEKLEAGHVMKPTSGMSSWEKLKMSMTMSMGMEHGGLAGREMAKLMEEDIRNKFFFALLFSIPIILYSPLGEKIIGVTLPSPIPVPWLLFLLTTPVFFYAGWIFLYSTYKALQAKTLNMAVLIAVGITAAYGFSVVLTILGSNDSYYEASVMLITFVLFGHWMEMKSRRGTTDALQALFNLVPPQARLWKDGKEEMVPTSQVKSRDILMLKPGDKVPVDGEIIEGETAIDESLVTGESIPVAKNIGDSVIGGSINTSGSVKFKATKVGEDTALAQIVKMVETAQNSKAPGQKLADKFAKYLVIIAVGGGLLTFGIWFFILGQPLLVALSFAISTVVIACPDALGLATPTAVAVGTGLGAKHNILIKDAPTLEQVSKIQAVVLDKTGTLTEGKPTVIDILSVSHDEKKVLWFIASVEKRSSHPLSHAILEKAEKEKLVLGEVAGFKNLAGHGVEAYVSGRHVLVGTIKLMNDRKVDITPLQKDIDRLLSEGKTIMILAIDGKVAGVAAAADKIKPTAKEAILAMKELGLEVAMITGDNKKTAEAIGKQLTIDRIFSEVLPEDKASYIKKLQKEGKFTAMVGDGVNDAPALSQADIGIAIGAGTDVAIETAKVVLMKSDPADILRAIKLSKATVRKMKQNLFWASIYNLLAIPVAAGILYPGFGISLRPEISALLMSISSIIVATNAVLLKRAEKDLISI</sequence>
<evidence type="ECO:0000256" key="3">
    <source>
        <dbReference type="ARBA" id="ARBA00022475"/>
    </source>
</evidence>
<keyword evidence="7 11" id="KW-0067">ATP-binding</keyword>
<dbReference type="InterPro" id="IPR023214">
    <property type="entry name" value="HAD_sf"/>
</dbReference>
<gene>
    <name evidence="14" type="ORF">A3D77_07495</name>
</gene>
<dbReference type="InterPro" id="IPR001757">
    <property type="entry name" value="P_typ_ATPase"/>
</dbReference>
<keyword evidence="3 11" id="KW-1003">Cell membrane</keyword>
<feature type="domain" description="P-type ATPase A" evidence="12">
    <location>
        <begin position="204"/>
        <end position="304"/>
    </location>
</feature>
<dbReference type="InterPro" id="IPR059000">
    <property type="entry name" value="ATPase_P-type_domA"/>
</dbReference>
<dbReference type="SFLD" id="SFLDG00002">
    <property type="entry name" value="C1.7:_P-type_atpase_like"/>
    <property type="match status" value="1"/>
</dbReference>
<comment type="similarity">
    <text evidence="2 11">Belongs to the cation transport ATPase (P-type) (TC 3.A.3) family. Type IB subfamily.</text>
</comment>
<evidence type="ECO:0000256" key="7">
    <source>
        <dbReference type="ARBA" id="ARBA00022840"/>
    </source>
</evidence>
<feature type="transmembrane region" description="Helical" evidence="11">
    <location>
        <begin position="77"/>
        <end position="94"/>
    </location>
</feature>
<dbReference type="SUPFAM" id="SSF56784">
    <property type="entry name" value="HAD-like"/>
    <property type="match status" value="1"/>
</dbReference>
<evidence type="ECO:0000256" key="4">
    <source>
        <dbReference type="ARBA" id="ARBA00022692"/>
    </source>
</evidence>
<dbReference type="Gene3D" id="3.40.1110.10">
    <property type="entry name" value="Calcium-transporting ATPase, cytoplasmic domain N"/>
    <property type="match status" value="1"/>
</dbReference>
<keyword evidence="8" id="KW-1278">Translocase</keyword>
<dbReference type="InterPro" id="IPR036412">
    <property type="entry name" value="HAD-like_sf"/>
</dbReference>
<feature type="transmembrane region" description="Helical" evidence="11">
    <location>
        <begin position="106"/>
        <end position="128"/>
    </location>
</feature>
<evidence type="ECO:0000256" key="6">
    <source>
        <dbReference type="ARBA" id="ARBA00022741"/>
    </source>
</evidence>
<dbReference type="InterPro" id="IPR008250">
    <property type="entry name" value="ATPase_P-typ_transduc_dom_A_sf"/>
</dbReference>
<dbReference type="GO" id="GO:0055070">
    <property type="term" value="P:copper ion homeostasis"/>
    <property type="evidence" value="ECO:0007669"/>
    <property type="project" value="TreeGrafter"/>
</dbReference>
<name>A0A1F5ZSH0_9BACT</name>
<dbReference type="SFLD" id="SFLDS00003">
    <property type="entry name" value="Haloacid_Dehalogenase"/>
    <property type="match status" value="1"/>
</dbReference>
<dbReference type="InterPro" id="IPR027256">
    <property type="entry name" value="P-typ_ATPase_IB"/>
</dbReference>
<dbReference type="GO" id="GO:0005507">
    <property type="term" value="F:copper ion binding"/>
    <property type="evidence" value="ECO:0007669"/>
    <property type="project" value="TreeGrafter"/>
</dbReference>
<dbReference type="SUPFAM" id="SSF81665">
    <property type="entry name" value="Calcium ATPase, transmembrane domain M"/>
    <property type="match status" value="1"/>
</dbReference>
<dbReference type="PANTHER" id="PTHR43520">
    <property type="entry name" value="ATP7, ISOFORM B"/>
    <property type="match status" value="1"/>
</dbReference>
<evidence type="ECO:0000259" key="13">
    <source>
        <dbReference type="Pfam" id="PF19335"/>
    </source>
</evidence>
<dbReference type="Pfam" id="PF19335">
    <property type="entry name" value="HMBD"/>
    <property type="match status" value="1"/>
</dbReference>
<dbReference type="Proteomes" id="UP000176923">
    <property type="component" value="Unassembled WGS sequence"/>
</dbReference>
<dbReference type="CDD" id="cd02094">
    <property type="entry name" value="P-type_ATPase_Cu-like"/>
    <property type="match status" value="1"/>
</dbReference>
<dbReference type="SFLD" id="SFLDF00027">
    <property type="entry name" value="p-type_atpase"/>
    <property type="match status" value="1"/>
</dbReference>
<dbReference type="NCBIfam" id="TIGR01494">
    <property type="entry name" value="ATPase_P-type"/>
    <property type="match status" value="1"/>
</dbReference>
<evidence type="ECO:0000313" key="14">
    <source>
        <dbReference type="EMBL" id="OGG15420.1"/>
    </source>
</evidence>
<reference evidence="14 15" key="1">
    <citation type="journal article" date="2016" name="Nat. Commun.">
        <title>Thousands of microbial genomes shed light on interconnected biogeochemical processes in an aquifer system.</title>
        <authorList>
            <person name="Anantharaman K."/>
            <person name="Brown C.T."/>
            <person name="Hug L.A."/>
            <person name="Sharon I."/>
            <person name="Castelle C.J."/>
            <person name="Probst A.J."/>
            <person name="Thomas B.C."/>
            <person name="Singh A."/>
            <person name="Wilkins M.J."/>
            <person name="Karaoz U."/>
            <person name="Brodie E.L."/>
            <person name="Williams K.H."/>
            <person name="Hubbard S.S."/>
            <person name="Banfield J.F."/>
        </authorList>
    </citation>
    <scope>NUCLEOTIDE SEQUENCE [LARGE SCALE GENOMIC DNA]</scope>
</reference>
<dbReference type="InterPro" id="IPR044492">
    <property type="entry name" value="P_typ_ATPase_HD_dom"/>
</dbReference>
<dbReference type="EMBL" id="MFJL01000026">
    <property type="protein sequence ID" value="OGG15420.1"/>
    <property type="molecule type" value="Genomic_DNA"/>
</dbReference>
<dbReference type="NCBIfam" id="TIGR01511">
    <property type="entry name" value="ATPase-IB1_Cu"/>
    <property type="match status" value="1"/>
</dbReference>
<protein>
    <submittedName>
        <fullName evidence="14">Copper-translocating P-type ATPase</fullName>
    </submittedName>
</protein>
<feature type="transmembrane region" description="Helical" evidence="11">
    <location>
        <begin position="320"/>
        <end position="342"/>
    </location>
</feature>
<dbReference type="Gene3D" id="2.70.150.10">
    <property type="entry name" value="Calcium-transporting ATPase, cytoplasmic transduction domain A"/>
    <property type="match status" value="1"/>
</dbReference>
<keyword evidence="5 11" id="KW-0479">Metal-binding</keyword>
<dbReference type="PROSITE" id="PS00154">
    <property type="entry name" value="ATPASE_E1_E2"/>
    <property type="match status" value="1"/>
</dbReference>
<dbReference type="InterPro" id="IPR045800">
    <property type="entry name" value="HMBD"/>
</dbReference>
<dbReference type="STRING" id="1798382.A3D77_07495"/>
<keyword evidence="6 11" id="KW-0547">Nucleotide-binding</keyword>
<comment type="subcellular location">
    <subcellularLocation>
        <location evidence="1">Cell membrane</location>
        <topology evidence="1">Multi-pass membrane protein</topology>
    </subcellularLocation>
</comment>
<dbReference type="Gene3D" id="3.40.50.1000">
    <property type="entry name" value="HAD superfamily/HAD-like"/>
    <property type="match status" value="1"/>
</dbReference>
<accession>A0A1F5ZSH0</accession>
<dbReference type="PRINTS" id="PR00120">
    <property type="entry name" value="HATPASE"/>
</dbReference>
<keyword evidence="9 11" id="KW-1133">Transmembrane helix</keyword>
<feature type="transmembrane region" description="Helical" evidence="11">
    <location>
        <begin position="662"/>
        <end position="686"/>
    </location>
</feature>
<evidence type="ECO:0000256" key="9">
    <source>
        <dbReference type="ARBA" id="ARBA00022989"/>
    </source>
</evidence>
<keyword evidence="10 11" id="KW-0472">Membrane</keyword>